<dbReference type="AlphaFoldDB" id="A0A4Y2SMS5"/>
<proteinExistence type="predicted"/>
<dbReference type="EMBL" id="BGPR01020115">
    <property type="protein sequence ID" value="GBN83845.1"/>
    <property type="molecule type" value="Genomic_DNA"/>
</dbReference>
<evidence type="ECO:0000313" key="1">
    <source>
        <dbReference type="EMBL" id="GBN83845.1"/>
    </source>
</evidence>
<name>A0A4Y2SMS5_ARAVE</name>
<dbReference type="EMBL" id="BGPR01022871">
    <property type="protein sequence ID" value="GBN89594.1"/>
    <property type="molecule type" value="Genomic_DNA"/>
</dbReference>
<organism evidence="3 4">
    <name type="scientific">Araneus ventricosus</name>
    <name type="common">Orbweaver spider</name>
    <name type="synonym">Epeira ventricosa</name>
    <dbReference type="NCBI Taxonomy" id="182803"/>
    <lineage>
        <taxon>Eukaryota</taxon>
        <taxon>Metazoa</taxon>
        <taxon>Ecdysozoa</taxon>
        <taxon>Arthropoda</taxon>
        <taxon>Chelicerata</taxon>
        <taxon>Arachnida</taxon>
        <taxon>Araneae</taxon>
        <taxon>Araneomorphae</taxon>
        <taxon>Entelegynae</taxon>
        <taxon>Araneoidea</taxon>
        <taxon>Araneidae</taxon>
        <taxon>Araneus</taxon>
    </lineage>
</organism>
<reference evidence="3 4" key="1">
    <citation type="journal article" date="2019" name="Sci. Rep.">
        <title>Orb-weaving spider Araneus ventricosus genome elucidates the spidroin gene catalogue.</title>
        <authorList>
            <person name="Kono N."/>
            <person name="Nakamura H."/>
            <person name="Ohtoshi R."/>
            <person name="Moran D.A.P."/>
            <person name="Shinohara A."/>
            <person name="Yoshida Y."/>
            <person name="Fujiwara M."/>
            <person name="Mori M."/>
            <person name="Tomita M."/>
            <person name="Arakawa K."/>
        </authorList>
    </citation>
    <scope>NUCLEOTIDE SEQUENCE [LARGE SCALE GENOMIC DNA]</scope>
</reference>
<dbReference type="Proteomes" id="UP000499080">
    <property type="component" value="Unassembled WGS sequence"/>
</dbReference>
<protein>
    <submittedName>
        <fullName evidence="3">Uncharacterized protein</fullName>
    </submittedName>
</protein>
<keyword evidence="4" id="KW-1185">Reference proteome</keyword>
<sequence>MGTVLVILNRGQMTRMTPELAAPPNFRTTPMRGRLTPTYDLICNKPNKRRIIDEIGIRAWSSLAPRPTPYHNILANTVFLL</sequence>
<accession>A0A4Y2SMS5</accession>
<dbReference type="EMBL" id="BGPR01022570">
    <property type="protein sequence ID" value="GBN89001.1"/>
    <property type="molecule type" value="Genomic_DNA"/>
</dbReference>
<gene>
    <name evidence="2" type="ORF">AVEN_1215_1</name>
    <name evidence="1" type="ORF">AVEN_162135_1</name>
    <name evidence="3" type="ORF">AVEN_235116_1</name>
</gene>
<evidence type="ECO:0000313" key="2">
    <source>
        <dbReference type="EMBL" id="GBN89001.1"/>
    </source>
</evidence>
<comment type="caution">
    <text evidence="3">The sequence shown here is derived from an EMBL/GenBank/DDBJ whole genome shotgun (WGS) entry which is preliminary data.</text>
</comment>
<evidence type="ECO:0000313" key="4">
    <source>
        <dbReference type="Proteomes" id="UP000499080"/>
    </source>
</evidence>
<evidence type="ECO:0000313" key="3">
    <source>
        <dbReference type="EMBL" id="GBN89594.1"/>
    </source>
</evidence>